<proteinExistence type="predicted"/>
<dbReference type="Ensembl" id="ENSPMGT00000002870.1">
    <property type="protein sequence ID" value="ENSPMGP00000002710.1"/>
    <property type="gene ID" value="ENSPMGG00000002357.1"/>
</dbReference>
<protein>
    <recommendedName>
        <fullName evidence="7">LRRCT domain-containing protein</fullName>
    </recommendedName>
</protein>
<evidence type="ECO:0000313" key="5">
    <source>
        <dbReference type="Ensembl" id="ENSPMGP00000002710.1"/>
    </source>
</evidence>
<feature type="signal peptide" evidence="4">
    <location>
        <begin position="1"/>
        <end position="22"/>
    </location>
</feature>
<dbReference type="Pfam" id="PF13855">
    <property type="entry name" value="LRR_8"/>
    <property type="match status" value="3"/>
</dbReference>
<dbReference type="InterPro" id="IPR050328">
    <property type="entry name" value="Dev_Immune_Receptor"/>
</dbReference>
<dbReference type="InterPro" id="IPR032675">
    <property type="entry name" value="LRR_dom_sf"/>
</dbReference>
<evidence type="ECO:0000313" key="6">
    <source>
        <dbReference type="Proteomes" id="UP000261520"/>
    </source>
</evidence>
<dbReference type="FunFam" id="3.80.10.10:FF:000306">
    <property type="entry name" value="Toll-like receptor 5"/>
    <property type="match status" value="1"/>
</dbReference>
<evidence type="ECO:0000256" key="1">
    <source>
        <dbReference type="ARBA" id="ARBA00022614"/>
    </source>
</evidence>
<keyword evidence="2 4" id="KW-0732">Signal</keyword>
<accession>A0A3B3ZDL1</accession>
<dbReference type="STRING" id="409849.ENSPMGP00000002710"/>
<dbReference type="Gene3D" id="3.80.10.10">
    <property type="entry name" value="Ribonuclease Inhibitor"/>
    <property type="match status" value="3"/>
</dbReference>
<feature type="chain" id="PRO_5017371317" description="LRRCT domain-containing protein" evidence="4">
    <location>
        <begin position="23"/>
        <end position="644"/>
    </location>
</feature>
<dbReference type="AlphaFoldDB" id="A0A3B3ZDL1"/>
<dbReference type="Proteomes" id="UP000261520">
    <property type="component" value="Unplaced"/>
</dbReference>
<evidence type="ECO:0000256" key="2">
    <source>
        <dbReference type="ARBA" id="ARBA00022729"/>
    </source>
</evidence>
<keyword evidence="6" id="KW-1185">Reference proteome</keyword>
<dbReference type="SMART" id="SM00369">
    <property type="entry name" value="LRR_TYP"/>
    <property type="match status" value="11"/>
</dbReference>
<evidence type="ECO:0000256" key="3">
    <source>
        <dbReference type="ARBA" id="ARBA00022737"/>
    </source>
</evidence>
<reference evidence="5" key="1">
    <citation type="submission" date="2025-08" db="UniProtKB">
        <authorList>
            <consortium name="Ensembl"/>
        </authorList>
    </citation>
    <scope>IDENTIFICATION</scope>
</reference>
<sequence length="644" mass="72593">MKRLSLQIVLICIVLQLQSCSSCIITGPAAYCAFQNLRSVPALPPHITHLFLEMNQIREITATSLSHLPMLQQLDLGYQRVPLTIRNNAFSKQTNLTRLVLGFNRNLQLEPNAFVGLSNLKFLYLYHCNLNETILNSSILEPLASLETLDLFGNNIKRLQPAMHFTNMTGLKDLNLKLNSLDQICEADVVGFKGKNFRHVNLNHVKLGAMSSEAFNWEKCGNPFKNMSFEFIDFSSNSLNLSSLKRFFKAIQGTKITQLNLAGHYGKGFSFNNLPDPDNTTFEGLRESHLQHLKISRNKIFALKHGVFTHFKDVQVIDISQNSVNRIDISAFDGLQTNLQTLNLSHNLLGEIYSYTFAPLTNLRVLDLSHNHIGVLGYNSFNGLTNLQALLLTGNAITNLGLPASLPKLQILKLDDNKLKSVYNIAHFASSATKYLDVSNNRLTNLGDVYMFLSKFKNLQYLIFNYNPVETCRVDSRITTSQLKTLYLDHISLQSVWSKGKCLDLFDHLGQLQFLSFTYNGIRTLPLSIFKGLKSIQQIDLSSNALTHIQDNVFPPNLQKLNLANNFIAEPQPQIFNSLQCVDLRMNRFHCGPGLKDFVTWIQETNVTLKGPIDQLTCEFPSSLHGVSLVNAYDDTFQIISAVQ</sequence>
<dbReference type="PANTHER" id="PTHR24373:SF370">
    <property type="entry name" value="FISH-LIPS, ISOFORM E"/>
    <property type="match status" value="1"/>
</dbReference>
<dbReference type="PANTHER" id="PTHR24373">
    <property type="entry name" value="SLIT RELATED LEUCINE-RICH REPEAT NEURONAL PROTEIN"/>
    <property type="match status" value="1"/>
</dbReference>
<organism evidence="5 6">
    <name type="scientific">Periophthalmus magnuspinnatus</name>
    <dbReference type="NCBI Taxonomy" id="409849"/>
    <lineage>
        <taxon>Eukaryota</taxon>
        <taxon>Metazoa</taxon>
        <taxon>Chordata</taxon>
        <taxon>Craniata</taxon>
        <taxon>Vertebrata</taxon>
        <taxon>Euteleostomi</taxon>
        <taxon>Actinopterygii</taxon>
        <taxon>Neopterygii</taxon>
        <taxon>Teleostei</taxon>
        <taxon>Neoteleostei</taxon>
        <taxon>Acanthomorphata</taxon>
        <taxon>Gobiaria</taxon>
        <taxon>Gobiiformes</taxon>
        <taxon>Gobioidei</taxon>
        <taxon>Gobiidae</taxon>
        <taxon>Oxudercinae</taxon>
        <taxon>Periophthalmus</taxon>
    </lineage>
</organism>
<evidence type="ECO:0008006" key="7">
    <source>
        <dbReference type="Google" id="ProtNLM"/>
    </source>
</evidence>
<dbReference type="SUPFAM" id="SSF52058">
    <property type="entry name" value="L domain-like"/>
    <property type="match status" value="2"/>
</dbReference>
<dbReference type="InterPro" id="IPR001611">
    <property type="entry name" value="Leu-rich_rpt"/>
</dbReference>
<dbReference type="PROSITE" id="PS51450">
    <property type="entry name" value="LRR"/>
    <property type="match status" value="3"/>
</dbReference>
<dbReference type="SMART" id="SM00365">
    <property type="entry name" value="LRR_SD22"/>
    <property type="match status" value="5"/>
</dbReference>
<evidence type="ECO:0000256" key="4">
    <source>
        <dbReference type="SAM" id="SignalP"/>
    </source>
</evidence>
<name>A0A3B3ZDL1_9GOBI</name>
<keyword evidence="3" id="KW-0677">Repeat</keyword>
<dbReference type="InterPro" id="IPR003591">
    <property type="entry name" value="Leu-rich_rpt_typical-subtyp"/>
</dbReference>
<keyword evidence="1" id="KW-0433">Leucine-rich repeat</keyword>
<reference evidence="5" key="2">
    <citation type="submission" date="2025-09" db="UniProtKB">
        <authorList>
            <consortium name="Ensembl"/>
        </authorList>
    </citation>
    <scope>IDENTIFICATION</scope>
</reference>